<dbReference type="PANTHER" id="PTHR34858:SF1">
    <property type="entry name" value="CYSO-CYSTEINE PEPTIDASE"/>
    <property type="match status" value="1"/>
</dbReference>
<evidence type="ECO:0000256" key="4">
    <source>
        <dbReference type="ARBA" id="ARBA00022833"/>
    </source>
</evidence>
<gene>
    <name evidence="7" type="ORF">WDJ50_06055</name>
</gene>
<dbReference type="PANTHER" id="PTHR34858">
    <property type="entry name" value="CYSO-CYSTEINE PEPTIDASE"/>
    <property type="match status" value="1"/>
</dbReference>
<dbReference type="GO" id="GO:0006508">
    <property type="term" value="P:proteolysis"/>
    <property type="evidence" value="ECO:0007669"/>
    <property type="project" value="UniProtKB-KW"/>
</dbReference>
<dbReference type="InterPro" id="IPR051929">
    <property type="entry name" value="VirAsm_ModProt"/>
</dbReference>
<evidence type="ECO:0000313" key="7">
    <source>
        <dbReference type="EMBL" id="WYF45891.1"/>
    </source>
</evidence>
<dbReference type="GO" id="GO:0008235">
    <property type="term" value="F:metalloexopeptidase activity"/>
    <property type="evidence" value="ECO:0007669"/>
    <property type="project" value="TreeGrafter"/>
</dbReference>
<sequence>MRRVPLHLPAVLRGALWAHVQRELPQECVGALGGWVRGERIYARALYPLPNVAGQPEREYLAEPGALLRAVRAMQADSLALVALYHSHPRGPGVPSVSDSRFAAYPVPYLIADAAARTLQGFWLPGGEAVTILDSDDLPPAED</sequence>
<evidence type="ECO:0000259" key="6">
    <source>
        <dbReference type="Pfam" id="PF14464"/>
    </source>
</evidence>
<evidence type="ECO:0000256" key="1">
    <source>
        <dbReference type="ARBA" id="ARBA00022670"/>
    </source>
</evidence>
<evidence type="ECO:0000256" key="3">
    <source>
        <dbReference type="ARBA" id="ARBA00022801"/>
    </source>
</evidence>
<dbReference type="GO" id="GO:0008270">
    <property type="term" value="F:zinc ion binding"/>
    <property type="evidence" value="ECO:0007669"/>
    <property type="project" value="TreeGrafter"/>
</dbReference>
<reference evidence="7" key="1">
    <citation type="submission" date="2024-03" db="EMBL/GenBank/DDBJ databases">
        <title>Deinococcus weizhi sp. nov., isolated from human skin.</title>
        <authorList>
            <person name="Wei Z."/>
            <person name="Tian F."/>
            <person name="Yang C."/>
            <person name="Xin L.T."/>
            <person name="Wen Z.J."/>
            <person name="Lan K.C."/>
            <person name="Yu L."/>
            <person name="Zhe W."/>
            <person name="Dan F.D."/>
            <person name="Jun W."/>
            <person name="Rui Z."/>
            <person name="Yong X.J."/>
            <person name="Ting Y."/>
            <person name="Wei X."/>
            <person name="Xu Z.G."/>
            <person name="Xin Z."/>
            <person name="Dong F.G."/>
            <person name="Ni X.M."/>
            <person name="Zheng M.G."/>
            <person name="Chun Y."/>
            <person name="Qian W.X."/>
        </authorList>
    </citation>
    <scope>NUCLEOTIDE SEQUENCE</scope>
    <source>
        <strain evidence="7">VB142</strain>
    </source>
</reference>
<evidence type="ECO:0000256" key="5">
    <source>
        <dbReference type="ARBA" id="ARBA00023049"/>
    </source>
</evidence>
<dbReference type="SUPFAM" id="SSF102712">
    <property type="entry name" value="JAB1/MPN domain"/>
    <property type="match status" value="1"/>
</dbReference>
<dbReference type="RefSeq" id="WP_339097256.1">
    <property type="nucleotide sequence ID" value="NZ_CP149782.1"/>
</dbReference>
<organism evidence="7">
    <name type="scientific">Deinococcus sp. VB142</name>
    <dbReference type="NCBI Taxonomy" id="3112952"/>
    <lineage>
        <taxon>Bacteria</taxon>
        <taxon>Thermotogati</taxon>
        <taxon>Deinococcota</taxon>
        <taxon>Deinococci</taxon>
        <taxon>Deinococcales</taxon>
        <taxon>Deinococcaceae</taxon>
        <taxon>Deinococcus</taxon>
    </lineage>
</organism>
<keyword evidence="4" id="KW-0862">Zinc</keyword>
<keyword evidence="1" id="KW-0645">Protease</keyword>
<dbReference type="Pfam" id="PF14464">
    <property type="entry name" value="Prok-JAB"/>
    <property type="match status" value="1"/>
</dbReference>
<evidence type="ECO:0000256" key="2">
    <source>
        <dbReference type="ARBA" id="ARBA00022723"/>
    </source>
</evidence>
<protein>
    <submittedName>
        <fullName evidence="7">M67 family metallopeptidase</fullName>
    </submittedName>
</protein>
<feature type="domain" description="JAB" evidence="6">
    <location>
        <begin position="10"/>
        <end position="111"/>
    </location>
</feature>
<dbReference type="AlphaFoldDB" id="A0AAU6Q645"/>
<proteinExistence type="predicted"/>
<accession>A0AAU6Q645</accession>
<keyword evidence="3" id="KW-0378">Hydrolase</keyword>
<dbReference type="EMBL" id="CP149782">
    <property type="protein sequence ID" value="WYF45891.1"/>
    <property type="molecule type" value="Genomic_DNA"/>
</dbReference>
<name>A0AAU6Q645_9DEIO</name>
<keyword evidence="2" id="KW-0479">Metal-binding</keyword>
<keyword evidence="5" id="KW-0482">Metalloprotease</keyword>
<dbReference type="Gene3D" id="3.40.140.10">
    <property type="entry name" value="Cytidine Deaminase, domain 2"/>
    <property type="match status" value="1"/>
</dbReference>
<dbReference type="CDD" id="cd08070">
    <property type="entry name" value="MPN_like"/>
    <property type="match status" value="1"/>
</dbReference>
<dbReference type="InterPro" id="IPR028090">
    <property type="entry name" value="JAB_dom_prok"/>
</dbReference>